<proteinExistence type="predicted"/>
<gene>
    <name evidence="2" type="ORF">MNBD_GAMMA03-1847</name>
</gene>
<evidence type="ECO:0000256" key="1">
    <source>
        <dbReference type="ARBA" id="ARBA00022737"/>
    </source>
</evidence>
<protein>
    <recommendedName>
        <fullName evidence="3">NHL repeat domain protein</fullName>
    </recommendedName>
</protein>
<keyword evidence="1" id="KW-0677">Repeat</keyword>
<reference evidence="2" key="1">
    <citation type="submission" date="2018-06" db="EMBL/GenBank/DDBJ databases">
        <authorList>
            <person name="Zhirakovskaya E."/>
        </authorList>
    </citation>
    <scope>NUCLEOTIDE SEQUENCE</scope>
</reference>
<dbReference type="PROSITE" id="PS51125">
    <property type="entry name" value="NHL"/>
    <property type="match status" value="2"/>
</dbReference>
<dbReference type="Gene3D" id="2.120.10.30">
    <property type="entry name" value="TolB, C-terminal domain"/>
    <property type="match status" value="2"/>
</dbReference>
<dbReference type="InterPro" id="IPR011042">
    <property type="entry name" value="6-blade_b-propeller_TolB-like"/>
</dbReference>
<evidence type="ECO:0000313" key="2">
    <source>
        <dbReference type="EMBL" id="VAW45956.1"/>
    </source>
</evidence>
<dbReference type="PANTHER" id="PTHR24104">
    <property type="entry name" value="E3 UBIQUITIN-PROTEIN LIGASE NHLRC1-RELATED"/>
    <property type="match status" value="1"/>
</dbReference>
<dbReference type="GO" id="GO:0008270">
    <property type="term" value="F:zinc ion binding"/>
    <property type="evidence" value="ECO:0007669"/>
    <property type="project" value="UniProtKB-KW"/>
</dbReference>
<dbReference type="InterPro" id="IPR050952">
    <property type="entry name" value="TRIM-NHL_E3_ligases"/>
</dbReference>
<sequence>MRVGIGLLLLLTILSGCSSVNEPKVFQLKNTTLTDVWPTGSEVPRYRYVGELQGEATSDSISDRSFFEIVVGLITGDPEVFILKRPYDVYVSANNIVYVVDLALPGVMVFNQNDNTVVIWDEVDNKTSFQAPVGIVGAGNDILVVDTQLAKVFRFSPAGKLLGSFGSNSLKRPIGIAFDANTQRIYVSDAGTHTIQVFLLDGTLVTTIGEYGESLGQFNYPSAIEFSHNKLYVSDTMNARIQIIDPNNLEKEVESFGYRGLNVGNTPRPKGVTVDSDGNIYAVESYYGHLLVYNEQGEFLLPISGKERSIGEFYLPSGVTTDAHDRIYLTDTFNGRVVILQYLGN</sequence>
<dbReference type="Pfam" id="PF01436">
    <property type="entry name" value="NHL"/>
    <property type="match status" value="1"/>
</dbReference>
<accession>A0A3B0WNQ8</accession>
<dbReference type="InterPro" id="IPR001258">
    <property type="entry name" value="NHL_repeat"/>
</dbReference>
<evidence type="ECO:0008006" key="3">
    <source>
        <dbReference type="Google" id="ProtNLM"/>
    </source>
</evidence>
<dbReference type="PANTHER" id="PTHR24104:SF25">
    <property type="entry name" value="PROTEIN LIN-41"/>
    <property type="match status" value="1"/>
</dbReference>
<dbReference type="PROSITE" id="PS51257">
    <property type="entry name" value="PROKAR_LIPOPROTEIN"/>
    <property type="match status" value="1"/>
</dbReference>
<organism evidence="2">
    <name type="scientific">hydrothermal vent metagenome</name>
    <dbReference type="NCBI Taxonomy" id="652676"/>
    <lineage>
        <taxon>unclassified sequences</taxon>
        <taxon>metagenomes</taxon>
        <taxon>ecological metagenomes</taxon>
    </lineage>
</organism>
<name>A0A3B0WNQ8_9ZZZZ</name>
<dbReference type="SUPFAM" id="SSF63829">
    <property type="entry name" value="Calcium-dependent phosphotriesterase"/>
    <property type="match status" value="1"/>
</dbReference>
<dbReference type="AlphaFoldDB" id="A0A3B0WNQ8"/>
<dbReference type="EMBL" id="UOFC01000084">
    <property type="protein sequence ID" value="VAW45956.1"/>
    <property type="molecule type" value="Genomic_DNA"/>
</dbReference>